<dbReference type="GO" id="GO:0035999">
    <property type="term" value="P:tetrahydrofolate interconversion"/>
    <property type="evidence" value="ECO:0007669"/>
    <property type="project" value="UniProtKB-UniPathway"/>
</dbReference>
<name>A0A4P7BY67_9GAMM</name>
<keyword evidence="6 12" id="KW-0274">FAD</keyword>
<evidence type="ECO:0000256" key="5">
    <source>
        <dbReference type="ARBA" id="ARBA00022630"/>
    </source>
</evidence>
<evidence type="ECO:0000256" key="3">
    <source>
        <dbReference type="ARBA" id="ARBA00006743"/>
    </source>
</evidence>
<keyword evidence="4" id="KW-0028">Amino-acid biosynthesis</keyword>
<sequence length="297" mass="33308">MHSQRNYPLIFSCEFFPPKGDEGASKLRRTRKKLARLHPRYYSVTFGAGGSTRDRTFETISAIQAEAKKTGIEAAPHLSCVGATRGNIREILKAYQQQGVKRLVTLRGDLPSGMVDPGDFHYANQLVEFIRAETEDYFYIEVAAYPEVHPQARSARADLMNFKRKVEAGANSAITQYFYNIDAYLRFVDRCESVGIDLPIVPGIMPINNYVQLARFSDACGAEIPRWLRKRLEEFRDPAAMSAFALDVISDLCHRLLESGAPGLHFYTLNRADPTLAIWNNLGLKVKPADLSTAAKT</sequence>
<dbReference type="RefSeq" id="WP_134356361.1">
    <property type="nucleotide sequence ID" value="NZ_CP038033.1"/>
</dbReference>
<dbReference type="GO" id="GO:0009086">
    <property type="term" value="P:methionine biosynthetic process"/>
    <property type="evidence" value="ECO:0007669"/>
    <property type="project" value="UniProtKB-KW"/>
</dbReference>
<dbReference type="Proteomes" id="UP000294325">
    <property type="component" value="Chromosome"/>
</dbReference>
<evidence type="ECO:0000256" key="12">
    <source>
        <dbReference type="RuleBase" id="RU003862"/>
    </source>
</evidence>
<evidence type="ECO:0000313" key="14">
    <source>
        <dbReference type="Proteomes" id="UP000294325"/>
    </source>
</evidence>
<dbReference type="PANTHER" id="PTHR45754">
    <property type="entry name" value="METHYLENETETRAHYDROFOLATE REDUCTASE"/>
    <property type="match status" value="1"/>
</dbReference>
<evidence type="ECO:0000256" key="7">
    <source>
        <dbReference type="ARBA" id="ARBA00023002"/>
    </source>
</evidence>
<keyword evidence="8" id="KW-0520">NAD</keyword>
<dbReference type="EC" id="1.5.1.54" evidence="12"/>
<dbReference type="Pfam" id="PF02219">
    <property type="entry name" value="MTHFR"/>
    <property type="match status" value="1"/>
</dbReference>
<dbReference type="CDD" id="cd00537">
    <property type="entry name" value="MTHFR"/>
    <property type="match status" value="1"/>
</dbReference>
<evidence type="ECO:0000313" key="13">
    <source>
        <dbReference type="EMBL" id="QBQ53346.1"/>
    </source>
</evidence>
<dbReference type="OrthoDB" id="9812555at2"/>
<keyword evidence="14" id="KW-1185">Reference proteome</keyword>
<comment type="pathway">
    <text evidence="10">Amino-acid biosynthesis; L-methionine biosynthesis via de novo pathway.</text>
</comment>
<evidence type="ECO:0000256" key="4">
    <source>
        <dbReference type="ARBA" id="ARBA00022605"/>
    </source>
</evidence>
<comment type="pathway">
    <text evidence="2 12">One-carbon metabolism; tetrahydrofolate interconversion.</text>
</comment>
<accession>A0A4P7BY67</accession>
<evidence type="ECO:0000256" key="9">
    <source>
        <dbReference type="ARBA" id="ARBA00023167"/>
    </source>
</evidence>
<dbReference type="SUPFAM" id="SSF51730">
    <property type="entry name" value="FAD-linked oxidoreductase"/>
    <property type="match status" value="1"/>
</dbReference>
<dbReference type="GO" id="GO:0106312">
    <property type="term" value="F:methylenetetrahydrofolate reductase (NADH) activity"/>
    <property type="evidence" value="ECO:0007669"/>
    <property type="project" value="UniProtKB-EC"/>
</dbReference>
<dbReference type="KEGG" id="nwr:E3U44_01595"/>
<organism evidence="13 14">
    <name type="scientific">Nitrosococcus wardiae</name>
    <dbReference type="NCBI Taxonomy" id="1814290"/>
    <lineage>
        <taxon>Bacteria</taxon>
        <taxon>Pseudomonadati</taxon>
        <taxon>Pseudomonadota</taxon>
        <taxon>Gammaproteobacteria</taxon>
        <taxon>Chromatiales</taxon>
        <taxon>Chromatiaceae</taxon>
        <taxon>Nitrosococcus</taxon>
    </lineage>
</organism>
<evidence type="ECO:0000256" key="10">
    <source>
        <dbReference type="ARBA" id="ARBA00034478"/>
    </source>
</evidence>
<protein>
    <recommendedName>
        <fullName evidence="12">Methylenetetrahydrofolate reductase</fullName>
        <ecNumber evidence="12">1.5.1.54</ecNumber>
    </recommendedName>
</protein>
<dbReference type="Gene3D" id="3.20.20.220">
    <property type="match status" value="1"/>
</dbReference>
<dbReference type="NCBIfam" id="TIGR00676">
    <property type="entry name" value="fadh2"/>
    <property type="match status" value="1"/>
</dbReference>
<comment type="similarity">
    <text evidence="3 12">Belongs to the methylenetetrahydrofolate reductase family.</text>
</comment>
<evidence type="ECO:0000256" key="8">
    <source>
        <dbReference type="ARBA" id="ARBA00023027"/>
    </source>
</evidence>
<dbReference type="EMBL" id="CP038033">
    <property type="protein sequence ID" value="QBQ53346.1"/>
    <property type="molecule type" value="Genomic_DNA"/>
</dbReference>
<gene>
    <name evidence="13" type="primary">metF</name>
    <name evidence="13" type="ORF">E3U44_01595</name>
</gene>
<dbReference type="GO" id="GO:0005829">
    <property type="term" value="C:cytosol"/>
    <property type="evidence" value="ECO:0007669"/>
    <property type="project" value="InterPro"/>
</dbReference>
<evidence type="ECO:0000256" key="1">
    <source>
        <dbReference type="ARBA" id="ARBA00001974"/>
    </source>
</evidence>
<keyword evidence="9" id="KW-0486">Methionine biosynthesis</keyword>
<proteinExistence type="inferred from homology"/>
<dbReference type="UniPathway" id="UPA00193"/>
<dbReference type="GO" id="GO:0071949">
    <property type="term" value="F:FAD binding"/>
    <property type="evidence" value="ECO:0007669"/>
    <property type="project" value="TreeGrafter"/>
</dbReference>
<keyword evidence="7 12" id="KW-0560">Oxidoreductase</keyword>
<evidence type="ECO:0000256" key="6">
    <source>
        <dbReference type="ARBA" id="ARBA00022827"/>
    </source>
</evidence>
<dbReference type="PANTHER" id="PTHR45754:SF3">
    <property type="entry name" value="METHYLENETETRAHYDROFOLATE REDUCTASE (NADPH)"/>
    <property type="match status" value="1"/>
</dbReference>
<dbReference type="InterPro" id="IPR029041">
    <property type="entry name" value="FAD-linked_oxidoreductase-like"/>
</dbReference>
<evidence type="ECO:0000256" key="2">
    <source>
        <dbReference type="ARBA" id="ARBA00004777"/>
    </source>
</evidence>
<comment type="catalytic activity">
    <reaction evidence="11">
        <text>(6S)-5-methyl-5,6,7,8-tetrahydrofolate + NAD(+) = (6R)-5,10-methylene-5,6,7,8-tetrahydrofolate + NADH + H(+)</text>
        <dbReference type="Rhea" id="RHEA:19821"/>
        <dbReference type="ChEBI" id="CHEBI:15378"/>
        <dbReference type="ChEBI" id="CHEBI:15636"/>
        <dbReference type="ChEBI" id="CHEBI:18608"/>
        <dbReference type="ChEBI" id="CHEBI:57540"/>
        <dbReference type="ChEBI" id="CHEBI:57945"/>
        <dbReference type="EC" id="1.5.1.54"/>
    </reaction>
    <physiologicalReaction direction="right-to-left" evidence="11">
        <dbReference type="Rhea" id="RHEA:19823"/>
    </physiologicalReaction>
</comment>
<comment type="cofactor">
    <cofactor evidence="1 12">
        <name>FAD</name>
        <dbReference type="ChEBI" id="CHEBI:57692"/>
    </cofactor>
</comment>
<keyword evidence="5 12" id="KW-0285">Flavoprotein</keyword>
<evidence type="ECO:0000256" key="11">
    <source>
        <dbReference type="ARBA" id="ARBA00048628"/>
    </source>
</evidence>
<reference evidence="13 14" key="1">
    <citation type="submission" date="2019-03" db="EMBL/GenBank/DDBJ databases">
        <title>The genome sequence of Nitrosococcus wardiae strain D1FHST reveals the archetypal metabolic capacity of ammonia-oxidizing Gammaproteobacteria.</title>
        <authorList>
            <person name="Wang L."/>
            <person name="Lim C.K."/>
            <person name="Hanson T.E."/>
            <person name="Dang H."/>
            <person name="Klotz M.G."/>
        </authorList>
    </citation>
    <scope>NUCLEOTIDE SEQUENCE [LARGE SCALE GENOMIC DNA]</scope>
    <source>
        <strain evidence="13 14">D1FHS</strain>
    </source>
</reference>
<dbReference type="InterPro" id="IPR004620">
    <property type="entry name" value="MTHF_reductase_bac"/>
</dbReference>
<dbReference type="InterPro" id="IPR003171">
    <property type="entry name" value="Mehydrof_redctse-like"/>
</dbReference>
<dbReference type="AlphaFoldDB" id="A0A4P7BY67"/>